<dbReference type="Pfam" id="PF12693">
    <property type="entry name" value="GspL_C"/>
    <property type="match status" value="1"/>
</dbReference>
<comment type="similarity">
    <text evidence="2">Belongs to the GSP L family.</text>
</comment>
<dbReference type="EMBL" id="BBYR01000007">
    <property type="protein sequence ID" value="GAP34555.1"/>
    <property type="molecule type" value="Genomic_DNA"/>
</dbReference>
<evidence type="ECO:0000256" key="3">
    <source>
        <dbReference type="ARBA" id="ARBA00022448"/>
    </source>
</evidence>
<dbReference type="Gene3D" id="3.30.420.380">
    <property type="match status" value="1"/>
</dbReference>
<keyword evidence="7" id="KW-0653">Protein transport</keyword>
<dbReference type="GO" id="GO:0009276">
    <property type="term" value="C:Gram-negative-bacterium-type cell wall"/>
    <property type="evidence" value="ECO:0007669"/>
    <property type="project" value="InterPro"/>
</dbReference>
<sequence>MPSLLVLQMPPRPRLGSGEPPGAAPPAEFAYAWSPDGRQVQRQGRAAPALLPRADAVVAVLSEVDVGWQRCTLPKAPPARLRAALSGVLEEALLEEPEQVHLALPAEARAGEPSWIAVAHRGWLRAELAALEQAQVFVDRIVPAAWPADPPRLHIGSRADPTQDATTPAALVATWSQPDGVVQLPLQGSLARALLPQPLPVQTLATATPATAAAAEAWLGAPVALATEAERLLQAAQSPWDLRQFDLVRRHRGTRALRDAWRGFLGPAWRPARYGLAALVLVQLAGLNLQAWQLRRQVERKQADMVALLQTTFPQVRAVLDAPLQMEREVQALRGQAGRAGESDLEPLMRAAAAAWPPGRPPVDGLRFEPGRLSLPASGWTQQEIDRFRQTLRTGGYGLEQSDGRLHIRRSPAGGSPS</sequence>
<dbReference type="SUPFAM" id="SSF53067">
    <property type="entry name" value="Actin-like ATPase domain"/>
    <property type="match status" value="1"/>
</dbReference>
<evidence type="ECO:0000256" key="4">
    <source>
        <dbReference type="ARBA" id="ARBA00022475"/>
    </source>
</evidence>
<accession>A0A0K8NXA0</accession>
<dbReference type="NCBIfam" id="TIGR01709">
    <property type="entry name" value="typeII_sec_gspL"/>
    <property type="match status" value="1"/>
</dbReference>
<organism evidence="12 13">
    <name type="scientific">Piscinibacter sakaiensis</name>
    <name type="common">Ideonella sakaiensis</name>
    <dbReference type="NCBI Taxonomy" id="1547922"/>
    <lineage>
        <taxon>Bacteria</taxon>
        <taxon>Pseudomonadati</taxon>
        <taxon>Pseudomonadota</taxon>
        <taxon>Betaproteobacteria</taxon>
        <taxon>Burkholderiales</taxon>
        <taxon>Sphaerotilaceae</taxon>
        <taxon>Piscinibacter</taxon>
    </lineage>
</organism>
<reference evidence="13" key="1">
    <citation type="submission" date="2015-07" db="EMBL/GenBank/DDBJ databases">
        <title>Discovery of a poly(ethylene terephthalate assimilation.</title>
        <authorList>
            <person name="Yoshida S."/>
            <person name="Hiraga K."/>
            <person name="Takehana T."/>
            <person name="Taniguchi I."/>
            <person name="Yamaji H."/>
            <person name="Maeda Y."/>
            <person name="Toyohara K."/>
            <person name="Miyamoto K."/>
            <person name="Kimura Y."/>
            <person name="Oda K."/>
        </authorList>
    </citation>
    <scope>NUCLEOTIDE SEQUENCE [LARGE SCALE GENOMIC DNA]</scope>
    <source>
        <strain evidence="13">NBRC 110686 / TISTR 2288 / 201-F6</strain>
    </source>
</reference>
<evidence type="ECO:0000313" key="12">
    <source>
        <dbReference type="EMBL" id="GAP34555.1"/>
    </source>
</evidence>
<keyword evidence="4" id="KW-1003">Cell membrane</keyword>
<dbReference type="InterPro" id="IPR025691">
    <property type="entry name" value="GspL_pp_dom"/>
</dbReference>
<evidence type="ECO:0000256" key="5">
    <source>
        <dbReference type="ARBA" id="ARBA00022519"/>
    </source>
</evidence>
<keyword evidence="9" id="KW-0472">Membrane</keyword>
<evidence type="ECO:0000256" key="7">
    <source>
        <dbReference type="ARBA" id="ARBA00022927"/>
    </source>
</evidence>
<evidence type="ECO:0000256" key="9">
    <source>
        <dbReference type="ARBA" id="ARBA00023136"/>
    </source>
</evidence>
<dbReference type="PIRSF" id="PIRSF015761">
    <property type="entry name" value="Protein_L"/>
    <property type="match status" value="1"/>
</dbReference>
<dbReference type="RefSeq" id="WP_054018651.1">
    <property type="nucleotide sequence ID" value="NZ_BBYR01000007.1"/>
</dbReference>
<gene>
    <name evidence="12" type="ORF">ISF6_4730</name>
</gene>
<dbReference type="STRING" id="1547922.ISF6_4730"/>
<comment type="subcellular location">
    <subcellularLocation>
        <location evidence="1">Cell inner membrane</location>
    </subcellularLocation>
</comment>
<dbReference type="InterPro" id="IPR007812">
    <property type="entry name" value="T2SS_protein-GspL"/>
</dbReference>
<dbReference type="GO" id="GO:0005886">
    <property type="term" value="C:plasma membrane"/>
    <property type="evidence" value="ECO:0007669"/>
    <property type="project" value="UniProtKB-SubCell"/>
</dbReference>
<comment type="caution">
    <text evidence="12">The sequence shown here is derived from an EMBL/GenBank/DDBJ whole genome shotgun (WGS) entry which is preliminary data.</text>
</comment>
<dbReference type="AlphaFoldDB" id="A0A0K8NXA0"/>
<keyword evidence="6" id="KW-0812">Transmembrane</keyword>
<evidence type="ECO:0000256" key="1">
    <source>
        <dbReference type="ARBA" id="ARBA00004533"/>
    </source>
</evidence>
<evidence type="ECO:0000313" key="13">
    <source>
        <dbReference type="Proteomes" id="UP000037660"/>
    </source>
</evidence>
<keyword evidence="8" id="KW-1133">Transmembrane helix</keyword>
<dbReference type="GO" id="GO:0015628">
    <property type="term" value="P:protein secretion by the type II secretion system"/>
    <property type="evidence" value="ECO:0007669"/>
    <property type="project" value="InterPro"/>
</dbReference>
<dbReference type="GO" id="GO:0015627">
    <property type="term" value="C:type II protein secretion system complex"/>
    <property type="evidence" value="ECO:0007669"/>
    <property type="project" value="InterPro"/>
</dbReference>
<reference evidence="12 13" key="2">
    <citation type="journal article" date="2016" name="Science">
        <title>A bacterium that degrades and assimilates poly(ethylene terephthalate).</title>
        <authorList>
            <person name="Yoshida S."/>
            <person name="Hiraga K."/>
            <person name="Takehana T."/>
            <person name="Taniguchi I."/>
            <person name="Yamaji H."/>
            <person name="Maeda Y."/>
            <person name="Toyohara K."/>
            <person name="Miyamoto K."/>
            <person name="Kimura Y."/>
            <person name="Oda K."/>
        </authorList>
    </citation>
    <scope>NUCLEOTIDE SEQUENCE [LARGE SCALE GENOMIC DNA]</scope>
    <source>
        <strain evidence="13">NBRC 110686 / TISTR 2288 / 201-F6</strain>
    </source>
</reference>
<dbReference type="Proteomes" id="UP000037660">
    <property type="component" value="Unassembled WGS sequence"/>
</dbReference>
<evidence type="ECO:0000256" key="2">
    <source>
        <dbReference type="ARBA" id="ARBA00005318"/>
    </source>
</evidence>
<evidence type="ECO:0000256" key="6">
    <source>
        <dbReference type="ARBA" id="ARBA00022692"/>
    </source>
</evidence>
<feature type="region of interest" description="Disordered" evidence="10">
    <location>
        <begin position="396"/>
        <end position="418"/>
    </location>
</feature>
<proteinExistence type="inferred from homology"/>
<evidence type="ECO:0000256" key="8">
    <source>
        <dbReference type="ARBA" id="ARBA00022989"/>
    </source>
</evidence>
<protein>
    <submittedName>
        <fullName evidence="12">General secretion pathway protein L</fullName>
    </submittedName>
</protein>
<keyword evidence="5" id="KW-0997">Cell inner membrane</keyword>
<dbReference type="InterPro" id="IPR043129">
    <property type="entry name" value="ATPase_NBD"/>
</dbReference>
<evidence type="ECO:0000259" key="11">
    <source>
        <dbReference type="Pfam" id="PF12693"/>
    </source>
</evidence>
<feature type="domain" description="GspL periplasmic" evidence="11">
    <location>
        <begin position="268"/>
        <end position="400"/>
    </location>
</feature>
<dbReference type="OrthoDB" id="8557903at2"/>
<keyword evidence="13" id="KW-1185">Reference proteome</keyword>
<evidence type="ECO:0000256" key="10">
    <source>
        <dbReference type="SAM" id="MobiDB-lite"/>
    </source>
</evidence>
<keyword evidence="3" id="KW-0813">Transport</keyword>
<name>A0A0K8NXA0_PISS1</name>